<keyword evidence="3" id="KW-1185">Reference proteome</keyword>
<protein>
    <submittedName>
        <fullName evidence="2">Rhodanese-like domain-containing protein</fullName>
    </submittedName>
</protein>
<dbReference type="InterPro" id="IPR036873">
    <property type="entry name" value="Rhodanese-like_dom_sf"/>
</dbReference>
<dbReference type="Pfam" id="PF00581">
    <property type="entry name" value="Rhodanese"/>
    <property type="match status" value="1"/>
</dbReference>
<organism evidence="2 3">
    <name type="scientific">Bacillus daqingensis</name>
    <dbReference type="NCBI Taxonomy" id="872396"/>
    <lineage>
        <taxon>Bacteria</taxon>
        <taxon>Bacillati</taxon>
        <taxon>Bacillota</taxon>
        <taxon>Bacilli</taxon>
        <taxon>Bacillales</taxon>
        <taxon>Bacillaceae</taxon>
        <taxon>Bacillus</taxon>
    </lineage>
</organism>
<dbReference type="PROSITE" id="PS50206">
    <property type="entry name" value="RHODANESE_3"/>
    <property type="match status" value="1"/>
</dbReference>
<dbReference type="InterPro" id="IPR050229">
    <property type="entry name" value="GlpE_sulfurtransferase"/>
</dbReference>
<dbReference type="InterPro" id="IPR001763">
    <property type="entry name" value="Rhodanese-like_dom"/>
</dbReference>
<evidence type="ECO:0000259" key="1">
    <source>
        <dbReference type="PROSITE" id="PS50206"/>
    </source>
</evidence>
<comment type="caution">
    <text evidence="2">The sequence shown here is derived from an EMBL/GenBank/DDBJ whole genome shotgun (WGS) entry which is preliminary data.</text>
</comment>
<proteinExistence type="predicted"/>
<evidence type="ECO:0000313" key="3">
    <source>
        <dbReference type="Proteomes" id="UP001595896"/>
    </source>
</evidence>
<evidence type="ECO:0000313" key="2">
    <source>
        <dbReference type="EMBL" id="MFC4735374.1"/>
    </source>
</evidence>
<feature type="domain" description="Rhodanese" evidence="1">
    <location>
        <begin position="12"/>
        <end position="93"/>
    </location>
</feature>
<dbReference type="PANTHER" id="PTHR43031">
    <property type="entry name" value="FAD-DEPENDENT OXIDOREDUCTASE"/>
    <property type="match status" value="1"/>
</dbReference>
<sequence>MKEIQATQVTTYLNDYQLIDVRESFETEKGMIPGALHIPLGELPGKLSTLGKGKPLLFICRSGARSERAALFSEAQGYQTANMTGGMIQYSCRTILPAHT</sequence>
<dbReference type="Gene3D" id="3.40.250.10">
    <property type="entry name" value="Rhodanese-like domain"/>
    <property type="match status" value="1"/>
</dbReference>
<dbReference type="SUPFAM" id="SSF52821">
    <property type="entry name" value="Rhodanese/Cell cycle control phosphatase"/>
    <property type="match status" value="1"/>
</dbReference>
<dbReference type="EMBL" id="JBHSGK010000003">
    <property type="protein sequence ID" value="MFC4735374.1"/>
    <property type="molecule type" value="Genomic_DNA"/>
</dbReference>
<dbReference type="CDD" id="cd00158">
    <property type="entry name" value="RHOD"/>
    <property type="match status" value="1"/>
</dbReference>
<dbReference type="Proteomes" id="UP001595896">
    <property type="component" value="Unassembled WGS sequence"/>
</dbReference>
<dbReference type="RefSeq" id="WP_377907999.1">
    <property type="nucleotide sequence ID" value="NZ_JBHSGK010000003.1"/>
</dbReference>
<gene>
    <name evidence="2" type="ORF">ACFO4L_02135</name>
</gene>
<accession>A0ABV9NUZ7</accession>
<dbReference type="SMART" id="SM00450">
    <property type="entry name" value="RHOD"/>
    <property type="match status" value="1"/>
</dbReference>
<dbReference type="PANTHER" id="PTHR43031:SF17">
    <property type="entry name" value="SULFURTRANSFERASE YTWF-RELATED"/>
    <property type="match status" value="1"/>
</dbReference>
<reference evidence="3" key="1">
    <citation type="journal article" date="2019" name="Int. J. Syst. Evol. Microbiol.">
        <title>The Global Catalogue of Microorganisms (GCM) 10K type strain sequencing project: providing services to taxonomists for standard genome sequencing and annotation.</title>
        <authorList>
            <consortium name="The Broad Institute Genomics Platform"/>
            <consortium name="The Broad Institute Genome Sequencing Center for Infectious Disease"/>
            <person name="Wu L."/>
            <person name="Ma J."/>
        </authorList>
    </citation>
    <scope>NUCLEOTIDE SEQUENCE [LARGE SCALE GENOMIC DNA]</scope>
    <source>
        <strain evidence="3">JCM 12165</strain>
    </source>
</reference>
<name>A0ABV9NUZ7_9BACI</name>